<reference evidence="1" key="1">
    <citation type="submission" date="2021-05" db="EMBL/GenBank/DDBJ databases">
        <title>Comparative genomics of three Colletotrichum scovillei strains and genetic complementation revealed genes involved fungal growth and virulence on chili pepper.</title>
        <authorList>
            <person name="Hsieh D.-K."/>
            <person name="Chuang S.-C."/>
            <person name="Chen C.-Y."/>
            <person name="Chao Y.-T."/>
            <person name="Lu M.-Y.J."/>
            <person name="Lee M.-H."/>
            <person name="Shih M.-C."/>
        </authorList>
    </citation>
    <scope>NUCLEOTIDE SEQUENCE</scope>
    <source>
        <strain evidence="1">Coll-153</strain>
    </source>
</reference>
<accession>A0A9P7U3M4</accession>
<feature type="non-terminal residue" evidence="1">
    <location>
        <position position="37"/>
    </location>
</feature>
<gene>
    <name evidence="1" type="ORF">JMJ77_009945</name>
</gene>
<evidence type="ECO:0000313" key="2">
    <source>
        <dbReference type="Proteomes" id="UP000699042"/>
    </source>
</evidence>
<keyword evidence="2" id="KW-1185">Reference proteome</keyword>
<protein>
    <submittedName>
        <fullName evidence="1">Uncharacterized protein</fullName>
    </submittedName>
</protein>
<name>A0A9P7U3M4_9PEZI</name>
<proteinExistence type="predicted"/>
<dbReference type="EMBL" id="JAESDN010000017">
    <property type="protein sequence ID" value="KAG7040841.1"/>
    <property type="molecule type" value="Genomic_DNA"/>
</dbReference>
<dbReference type="Proteomes" id="UP000699042">
    <property type="component" value="Unassembled WGS sequence"/>
</dbReference>
<organism evidence="1 2">
    <name type="scientific">Colletotrichum scovillei</name>
    <dbReference type="NCBI Taxonomy" id="1209932"/>
    <lineage>
        <taxon>Eukaryota</taxon>
        <taxon>Fungi</taxon>
        <taxon>Dikarya</taxon>
        <taxon>Ascomycota</taxon>
        <taxon>Pezizomycotina</taxon>
        <taxon>Sordariomycetes</taxon>
        <taxon>Hypocreomycetidae</taxon>
        <taxon>Glomerellales</taxon>
        <taxon>Glomerellaceae</taxon>
        <taxon>Colletotrichum</taxon>
        <taxon>Colletotrichum acutatum species complex</taxon>
    </lineage>
</organism>
<sequence length="37" mass="4191">MLRVILMTAKVYTRGCKSDTEIGKGKRGLTMMMILIM</sequence>
<dbReference type="AlphaFoldDB" id="A0A9P7U3M4"/>
<evidence type="ECO:0000313" key="1">
    <source>
        <dbReference type="EMBL" id="KAG7040841.1"/>
    </source>
</evidence>
<comment type="caution">
    <text evidence="1">The sequence shown here is derived from an EMBL/GenBank/DDBJ whole genome shotgun (WGS) entry which is preliminary data.</text>
</comment>